<dbReference type="Proteomes" id="UP000245946">
    <property type="component" value="Unassembled WGS sequence"/>
</dbReference>
<dbReference type="EMBL" id="KZ819292">
    <property type="protein sequence ID" value="PWN98301.1"/>
    <property type="molecule type" value="Genomic_DNA"/>
</dbReference>
<dbReference type="InterPro" id="IPR015943">
    <property type="entry name" value="WD40/YVTN_repeat-like_dom_sf"/>
</dbReference>
<keyword evidence="6" id="KW-1185">Reference proteome</keyword>
<dbReference type="PROSITE" id="PS50294">
    <property type="entry name" value="WD_REPEATS_REGION"/>
    <property type="match status" value="2"/>
</dbReference>
<dbReference type="OrthoDB" id="1932312at2759"/>
<reference evidence="5 6" key="1">
    <citation type="journal article" date="2018" name="Mol. Biol. Evol.">
        <title>Broad Genomic Sampling Reveals a Smut Pathogenic Ancestry of the Fungal Clade Ustilaginomycotina.</title>
        <authorList>
            <person name="Kijpornyongpan T."/>
            <person name="Mondo S.J."/>
            <person name="Barry K."/>
            <person name="Sandor L."/>
            <person name="Lee J."/>
            <person name="Lipzen A."/>
            <person name="Pangilinan J."/>
            <person name="LaButti K."/>
            <person name="Hainaut M."/>
            <person name="Henrissat B."/>
            <person name="Grigoriev I.V."/>
            <person name="Spatafora J.W."/>
            <person name="Aime M.C."/>
        </authorList>
    </citation>
    <scope>NUCLEOTIDE SEQUENCE [LARGE SCALE GENOMIC DNA]</scope>
    <source>
        <strain evidence="5 6">MCA 4186</strain>
    </source>
</reference>
<evidence type="ECO:0000313" key="5">
    <source>
        <dbReference type="EMBL" id="PWN98301.1"/>
    </source>
</evidence>
<protein>
    <submittedName>
        <fullName evidence="5">WD40 repeat-like protein</fullName>
    </submittedName>
</protein>
<dbReference type="PANTHER" id="PTHR14221">
    <property type="entry name" value="WD REPEAT DOMAIN 44"/>
    <property type="match status" value="1"/>
</dbReference>
<feature type="compositionally biased region" description="Low complexity" evidence="4">
    <location>
        <begin position="88"/>
        <end position="114"/>
    </location>
</feature>
<keyword evidence="2" id="KW-0677">Repeat</keyword>
<dbReference type="AlphaFoldDB" id="A0A316Z9P0"/>
<dbReference type="InterPro" id="IPR001680">
    <property type="entry name" value="WD40_rpt"/>
</dbReference>
<feature type="region of interest" description="Disordered" evidence="4">
    <location>
        <begin position="180"/>
        <end position="216"/>
    </location>
</feature>
<dbReference type="STRING" id="58919.A0A316Z9P0"/>
<feature type="repeat" description="WD" evidence="3">
    <location>
        <begin position="274"/>
        <end position="308"/>
    </location>
</feature>
<dbReference type="PROSITE" id="PS50082">
    <property type="entry name" value="WD_REPEATS_2"/>
    <property type="match status" value="2"/>
</dbReference>
<feature type="region of interest" description="Disordered" evidence="4">
    <location>
        <begin position="1"/>
        <end position="120"/>
    </location>
</feature>
<feature type="compositionally biased region" description="Basic and acidic residues" evidence="4">
    <location>
        <begin position="61"/>
        <end position="74"/>
    </location>
</feature>
<evidence type="ECO:0000256" key="3">
    <source>
        <dbReference type="PROSITE-ProRule" id="PRU00221"/>
    </source>
</evidence>
<dbReference type="InterPro" id="IPR036322">
    <property type="entry name" value="WD40_repeat_dom_sf"/>
</dbReference>
<dbReference type="InterPro" id="IPR040324">
    <property type="entry name" value="WDR44/Dgr2"/>
</dbReference>
<dbReference type="SMART" id="SM00320">
    <property type="entry name" value="WD40"/>
    <property type="match status" value="6"/>
</dbReference>
<organism evidence="5 6">
    <name type="scientific">Tilletiopsis washingtonensis</name>
    <dbReference type="NCBI Taxonomy" id="58919"/>
    <lineage>
        <taxon>Eukaryota</taxon>
        <taxon>Fungi</taxon>
        <taxon>Dikarya</taxon>
        <taxon>Basidiomycota</taxon>
        <taxon>Ustilaginomycotina</taxon>
        <taxon>Exobasidiomycetes</taxon>
        <taxon>Entylomatales</taxon>
        <taxon>Entylomatales incertae sedis</taxon>
        <taxon>Tilletiopsis</taxon>
    </lineage>
</organism>
<proteinExistence type="predicted"/>
<feature type="compositionally biased region" description="Polar residues" evidence="4">
    <location>
        <begin position="202"/>
        <end position="211"/>
    </location>
</feature>
<dbReference type="GeneID" id="37267228"/>
<dbReference type="Gene3D" id="2.130.10.10">
    <property type="entry name" value="YVTN repeat-like/Quinoprotein amine dehydrogenase"/>
    <property type="match status" value="1"/>
</dbReference>
<evidence type="ECO:0000256" key="4">
    <source>
        <dbReference type="SAM" id="MobiDB-lite"/>
    </source>
</evidence>
<evidence type="ECO:0000256" key="2">
    <source>
        <dbReference type="ARBA" id="ARBA00022737"/>
    </source>
</evidence>
<evidence type="ECO:0000313" key="6">
    <source>
        <dbReference type="Proteomes" id="UP000245946"/>
    </source>
</evidence>
<gene>
    <name evidence="5" type="ORF">FA09DRAFT_24868</name>
</gene>
<feature type="compositionally biased region" description="Basic residues" evidence="4">
    <location>
        <begin position="25"/>
        <end position="34"/>
    </location>
</feature>
<keyword evidence="1 3" id="KW-0853">WD repeat</keyword>
<feature type="repeat" description="WD" evidence="3">
    <location>
        <begin position="234"/>
        <end position="274"/>
    </location>
</feature>
<feature type="compositionally biased region" description="Low complexity" evidence="4">
    <location>
        <begin position="183"/>
        <end position="194"/>
    </location>
</feature>
<dbReference type="SUPFAM" id="SSF50978">
    <property type="entry name" value="WD40 repeat-like"/>
    <property type="match status" value="1"/>
</dbReference>
<dbReference type="PANTHER" id="PTHR14221:SF0">
    <property type="entry name" value="WD REPEAT-CONTAINING PROTEIN 44"/>
    <property type="match status" value="1"/>
</dbReference>
<name>A0A316Z9P0_9BASI</name>
<dbReference type="Pfam" id="PF00400">
    <property type="entry name" value="WD40"/>
    <property type="match status" value="3"/>
</dbReference>
<sequence>MAGSFEAVKPKKRGKSVLLDGPRLQKVRSRNKPSKQRDFSRLFLVQELQLGGGPSPPPSRRTSDAVDVSRKSGDNQRGVPGKPPLQHTESTASIASTTSNAASAQSHAASTTSSGCAPSSAGLKRRATWAMKFSVDGRYLAVAGQDAVIRVYKVLDTPEARKQEVTDLVARAEAQLNGNLFPASGGTEGASSTSLPGKAGNGNASAPSSVRSKGAVETPLPSVPVFASEPVREFVGHTNDCLDLSWSKNGFLLSASMDKTARLWHLSSPTCLVSFVHGDFVTSACFHPRDDRFFLSGSLDGKLRLWNIPAKRVQCSQEVPGLITACAFTRTGGTACVGTFAGAALFYSTDGLVYQSSIAVRSPTGKNAKGGRKITGIEPLIDDSAAGERVLITSNDSRIRAYNLRDKALSGRFKASKTYTNRTSQIRASVSEDGMYVIAGSEAGSEGGFVHLWDVGQLAGDANGTPSSIKASGDSCCEYFSAASGTITCAVMAPLKTHSYLRTSEDPILLHAEMRNAGRVSSHTTSALSSMSLASPQPGFDARSCRILASVDESAVVRIWRQDSYGALPA</sequence>
<dbReference type="RefSeq" id="XP_025598580.1">
    <property type="nucleotide sequence ID" value="XM_025739682.1"/>
</dbReference>
<accession>A0A316Z9P0</accession>
<evidence type="ECO:0000256" key="1">
    <source>
        <dbReference type="ARBA" id="ARBA00022574"/>
    </source>
</evidence>